<evidence type="ECO:0000256" key="2">
    <source>
        <dbReference type="ARBA" id="ARBA00022617"/>
    </source>
</evidence>
<evidence type="ECO:0000256" key="1">
    <source>
        <dbReference type="ARBA" id="ARBA00022485"/>
    </source>
</evidence>
<dbReference type="NCBIfam" id="TIGR02435">
    <property type="entry name" value="CobG"/>
    <property type="match status" value="1"/>
</dbReference>
<evidence type="ECO:0000313" key="9">
    <source>
        <dbReference type="EMBL" id="MDB6177145.1"/>
    </source>
</evidence>
<dbReference type="Pfam" id="PF03460">
    <property type="entry name" value="NIR_SIR_ferr"/>
    <property type="match status" value="1"/>
</dbReference>
<dbReference type="SUPFAM" id="SSF56014">
    <property type="entry name" value="Nitrite and sulphite reductase 4Fe-4S domain-like"/>
    <property type="match status" value="1"/>
</dbReference>
<dbReference type="Proteomes" id="UP001165641">
    <property type="component" value="Unassembled WGS sequence"/>
</dbReference>
<keyword evidence="1" id="KW-0004">4Fe-4S</keyword>
<dbReference type="InterPro" id="IPR005117">
    <property type="entry name" value="NiRdtase/SiRdtase_haem-b_fer"/>
</dbReference>
<dbReference type="RefSeq" id="WP_271888272.1">
    <property type="nucleotide sequence ID" value="NZ_JAQBIE010000007.1"/>
</dbReference>
<accession>A0ABT4ZCQ8</accession>
<evidence type="ECO:0000313" key="10">
    <source>
        <dbReference type="Proteomes" id="UP001165641"/>
    </source>
</evidence>
<evidence type="ECO:0000259" key="8">
    <source>
        <dbReference type="Pfam" id="PF03460"/>
    </source>
</evidence>
<reference evidence="9" key="1">
    <citation type="submission" date="2022-12" db="EMBL/GenBank/DDBJ databases">
        <title>Paracoccus onchidii sp. nov., isolated from a marine invertebrate from the South China Sea.</title>
        <authorList>
            <person name="Xu S."/>
            <person name="Liu Z."/>
            <person name="Xu Y."/>
        </authorList>
    </citation>
    <scope>NUCLEOTIDE SEQUENCE</scope>
    <source>
        <strain evidence="9">Z330</strain>
    </source>
</reference>
<dbReference type="PANTHER" id="PTHR32439">
    <property type="entry name" value="FERREDOXIN--NITRITE REDUCTASE, CHLOROPLASTIC"/>
    <property type="match status" value="1"/>
</dbReference>
<feature type="region of interest" description="Disordered" evidence="7">
    <location>
        <begin position="349"/>
        <end position="370"/>
    </location>
</feature>
<evidence type="ECO:0000256" key="3">
    <source>
        <dbReference type="ARBA" id="ARBA00022723"/>
    </source>
</evidence>
<keyword evidence="3" id="KW-0479">Metal-binding</keyword>
<comment type="caution">
    <text evidence="9">The sequence shown here is derived from an EMBL/GenBank/DDBJ whole genome shotgun (WGS) entry which is preliminary data.</text>
</comment>
<keyword evidence="10" id="KW-1185">Reference proteome</keyword>
<dbReference type="SUPFAM" id="SSF55124">
    <property type="entry name" value="Nitrite/Sulfite reductase N-terminal domain-like"/>
    <property type="match status" value="1"/>
</dbReference>
<dbReference type="InterPro" id="IPR051329">
    <property type="entry name" value="NIR_SIR_4Fe-4S"/>
</dbReference>
<organism evidence="9 10">
    <name type="scientific">Paracoccus onchidii</name>
    <dbReference type="NCBI Taxonomy" id="3017813"/>
    <lineage>
        <taxon>Bacteria</taxon>
        <taxon>Pseudomonadati</taxon>
        <taxon>Pseudomonadota</taxon>
        <taxon>Alphaproteobacteria</taxon>
        <taxon>Rhodobacterales</taxon>
        <taxon>Paracoccaceae</taxon>
        <taxon>Paracoccus</taxon>
    </lineage>
</organism>
<keyword evidence="2" id="KW-0349">Heme</keyword>
<dbReference type="GO" id="GO:0043818">
    <property type="term" value="F:precorrin-3B synthase activity"/>
    <property type="evidence" value="ECO:0007669"/>
    <property type="project" value="UniProtKB-EC"/>
</dbReference>
<dbReference type="EMBL" id="JAQBIE010000007">
    <property type="protein sequence ID" value="MDB6177145.1"/>
    <property type="molecule type" value="Genomic_DNA"/>
</dbReference>
<feature type="domain" description="Nitrite/Sulfite reductase ferredoxin-like" evidence="8">
    <location>
        <begin position="14"/>
        <end position="79"/>
    </location>
</feature>
<dbReference type="InterPro" id="IPR006066">
    <property type="entry name" value="NO2/SO3_Rdtase_FeS/sirohaem_BS"/>
</dbReference>
<dbReference type="InterPro" id="IPR045854">
    <property type="entry name" value="NO2/SO3_Rdtase_4Fe4S_sf"/>
</dbReference>
<gene>
    <name evidence="9" type="primary">cobG</name>
    <name evidence="9" type="ORF">PAF17_06445</name>
</gene>
<proteinExistence type="predicted"/>
<dbReference type="PANTHER" id="PTHR32439:SF9">
    <property type="entry name" value="BLR3264 PROTEIN"/>
    <property type="match status" value="1"/>
</dbReference>
<dbReference type="PROSITE" id="PS00365">
    <property type="entry name" value="NIR_SIR"/>
    <property type="match status" value="1"/>
</dbReference>
<dbReference type="Gene3D" id="3.90.480.20">
    <property type="match status" value="1"/>
</dbReference>
<dbReference type="Gene3D" id="3.30.413.10">
    <property type="entry name" value="Sulfite Reductase Hemoprotein, domain 1"/>
    <property type="match status" value="1"/>
</dbReference>
<keyword evidence="5" id="KW-0408">Iron</keyword>
<dbReference type="InterPro" id="IPR012798">
    <property type="entry name" value="Cbl_synth_CobG-like"/>
</dbReference>
<keyword evidence="4 9" id="KW-0560">Oxidoreductase</keyword>
<evidence type="ECO:0000256" key="6">
    <source>
        <dbReference type="ARBA" id="ARBA00023014"/>
    </source>
</evidence>
<evidence type="ECO:0000256" key="5">
    <source>
        <dbReference type="ARBA" id="ARBA00023004"/>
    </source>
</evidence>
<evidence type="ECO:0000256" key="7">
    <source>
        <dbReference type="SAM" id="MobiDB-lite"/>
    </source>
</evidence>
<name>A0ABT4ZCQ8_9RHOB</name>
<protein>
    <submittedName>
        <fullName evidence="9">Precorrin-3B synthase</fullName>
        <ecNumber evidence="9">1.14.13.83</ecNumber>
    </submittedName>
</protein>
<evidence type="ECO:0000256" key="4">
    <source>
        <dbReference type="ARBA" id="ARBA00023002"/>
    </source>
</evidence>
<keyword evidence="6" id="KW-0411">Iron-sulfur</keyword>
<dbReference type="EC" id="1.14.13.83" evidence="9"/>
<dbReference type="InterPro" id="IPR036136">
    <property type="entry name" value="Nit/Sulf_reduc_fer-like_dom_sf"/>
</dbReference>
<sequence length="370" mass="39073">MSAVRGWCPGALRPMESGDGLILRIKPRQGRLSAAQAAAVVTAARQYGHGKIELTSRANLQIRGITPDAYPKLLRGLQSAGLIDNDIAGETRRNIILSPFADAETRALAADLEARLTGCGLTLPAKFGFAIDCGPARVLTRDSADIRVERGETNGLILRADGCATGRALKDPDQIIELAQWFLDMGGAPDGRGRMKALIAKGIHPDNADMRPTAAAGPYMPGLTPHGRLIGLEFGQIDAAMLISLSQQADLRLTPWRMILVPATAQPGNATGLVMNGDDPRLRVHACTGAPGCPKGHAPTRDLARSLAPCLPADAVLHVSGCSKGCAWPRKADITLTATASGRFDLIRNGTASDPPAQHALMPHETRKAL</sequence>